<organism evidence="1 2">
    <name type="scientific">Bombilactobacillus thymidiniphilus</name>
    <dbReference type="NCBI Taxonomy" id="2923363"/>
    <lineage>
        <taxon>Bacteria</taxon>
        <taxon>Bacillati</taxon>
        <taxon>Bacillota</taxon>
        <taxon>Bacilli</taxon>
        <taxon>Lactobacillales</taxon>
        <taxon>Lactobacillaceae</taxon>
        <taxon>Bombilactobacillus</taxon>
    </lineage>
</organism>
<dbReference type="RefSeq" id="WP_249513238.1">
    <property type="nucleotide sequence ID" value="NZ_CP093365.1"/>
</dbReference>
<name>A0ABY4PEW7_9LACO</name>
<dbReference type="EMBL" id="CP093365">
    <property type="protein sequence ID" value="UQS84054.1"/>
    <property type="molecule type" value="Genomic_DNA"/>
</dbReference>
<gene>
    <name evidence="1" type="ORF">MOO47_02405</name>
</gene>
<protein>
    <recommendedName>
        <fullName evidence="3">IpaB/EvcA family protein</fullName>
    </recommendedName>
</protein>
<evidence type="ECO:0000313" key="2">
    <source>
        <dbReference type="Proteomes" id="UP000831947"/>
    </source>
</evidence>
<reference evidence="1 2" key="1">
    <citation type="journal article" date="2022" name="Int. J. Syst. Evol. Microbiol.">
        <title>Apilactobacillus apisilvae sp. nov., Nicolia spurrieriana gen. nov. sp. nov., Bombilactobacillus folatiphilus sp. nov. and Bombilactobacillus thymidiniphilus sp. nov., four new lactic acid bacterial isolates from stingless bees Tetragonula carbonaria and Austroplebeia australis.</title>
        <authorList>
            <person name="Oliphant S.A."/>
            <person name="Watson-Haigh N.S."/>
            <person name="Sumby K.M."/>
            <person name="Gardner J."/>
            <person name="Groom S."/>
            <person name="Jiranek V."/>
        </authorList>
    </citation>
    <scope>NUCLEOTIDE SEQUENCE [LARGE SCALE GENOMIC DNA]</scope>
    <source>
        <strain evidence="1 2">SG4_A1</strain>
    </source>
</reference>
<evidence type="ECO:0000313" key="1">
    <source>
        <dbReference type="EMBL" id="UQS84054.1"/>
    </source>
</evidence>
<sequence length="319" mass="36614">MQISEFSLAVQQLYQQVKKKFSKEIHIDLNDTRQSWLAFDQSGHRIDEAGNLQIRLVQSADLNFTLAHELRHILLELDSAVAIYFPVTTTNPQLDQQIKATAISLIGCVEHVLLTKQQRQTKEITLEIEQLFCAGVQQKLPDKEQQSDYFVFSVLVLLDSLVFSEGRDLNQWQVAYPKAYQAANKMYQDILQPAKVEQITGMRRTIVKLLQTFNQFLAKHHYQELPYQDFVAIQPILSARQLRLNVDQVFKIKHLTYLSLATRQPAYVLVGANDGQLVGDLHLDAKNVDTPQGYLAIYQQTIQTFLQQQKLSYQLRPGG</sequence>
<accession>A0ABY4PEW7</accession>
<keyword evidence="2" id="KW-1185">Reference proteome</keyword>
<dbReference type="Proteomes" id="UP000831947">
    <property type="component" value="Chromosome"/>
</dbReference>
<proteinExistence type="predicted"/>
<evidence type="ECO:0008006" key="3">
    <source>
        <dbReference type="Google" id="ProtNLM"/>
    </source>
</evidence>